<organism evidence="1">
    <name type="scientific">Uncultured Desulfatiglans sp</name>
    <dbReference type="NCBI Taxonomy" id="1748965"/>
    <lineage>
        <taxon>Bacteria</taxon>
        <taxon>Pseudomonadati</taxon>
        <taxon>Thermodesulfobacteriota</taxon>
        <taxon>Desulfobacteria</taxon>
        <taxon>Desulfatiglandales</taxon>
        <taxon>Desulfatiglandaceae</taxon>
        <taxon>Desulfatiglans</taxon>
        <taxon>environmental samples</taxon>
    </lineage>
</organism>
<sequence length="79" mass="8739">MVMGERSSDRQQMVLNRPRCTPDRWLSTRVRPLKDVFFLTGFMAPAIKRAVVQVLVKSLTGNPVRIGDGPAAVTPPFSA</sequence>
<gene>
    <name evidence="1" type="ORF">TRIP_B220064</name>
</gene>
<reference evidence="1" key="1">
    <citation type="submission" date="2018-07" db="EMBL/GenBank/DDBJ databases">
        <authorList>
            <consortium name="Genoscope - CEA"/>
            <person name="William W."/>
        </authorList>
    </citation>
    <scope>NUCLEOTIDE SEQUENCE</scope>
    <source>
        <strain evidence="1">IK1</strain>
    </source>
</reference>
<dbReference type="EMBL" id="UPXX01000015">
    <property type="protein sequence ID" value="VBB42816.1"/>
    <property type="molecule type" value="Genomic_DNA"/>
</dbReference>
<name>A0A653A426_UNCDX</name>
<proteinExistence type="predicted"/>
<evidence type="ECO:0000313" key="1">
    <source>
        <dbReference type="EMBL" id="VBB42816.1"/>
    </source>
</evidence>
<protein>
    <submittedName>
        <fullName evidence="1">Uncharacterized protein</fullName>
    </submittedName>
</protein>
<accession>A0A653A426</accession>
<dbReference type="AlphaFoldDB" id="A0A653A426"/>